<keyword evidence="1" id="KW-1133">Transmembrane helix</keyword>
<evidence type="ECO:0000313" key="3">
    <source>
        <dbReference type="EMBL" id="RFC84262.1"/>
    </source>
</evidence>
<evidence type="ECO:0000313" key="2">
    <source>
        <dbReference type="EMBL" id="MFC2997102.1"/>
    </source>
</evidence>
<reference evidence="5" key="3">
    <citation type="journal article" date="2019" name="Int. J. Syst. Evol. Microbiol.">
        <title>The Global Catalogue of Microorganisms (GCM) 10K type strain sequencing project: providing services to taxonomists for standard genome sequencing and annotation.</title>
        <authorList>
            <consortium name="The Broad Institute Genomics Platform"/>
            <consortium name="The Broad Institute Genome Sequencing Center for Infectious Disease"/>
            <person name="Wu L."/>
            <person name="Ma J."/>
        </authorList>
    </citation>
    <scope>NUCLEOTIDE SEQUENCE [LARGE SCALE GENOMIC DNA]</scope>
    <source>
        <strain evidence="5">KCTC 62575</strain>
    </source>
</reference>
<dbReference type="EMBL" id="JBHRSF010000102">
    <property type="protein sequence ID" value="MFC2997102.1"/>
    <property type="molecule type" value="Genomic_DNA"/>
</dbReference>
<proteinExistence type="predicted"/>
<dbReference type="OrthoDB" id="9985883at2"/>
<evidence type="ECO:0000313" key="5">
    <source>
        <dbReference type="Proteomes" id="UP001595455"/>
    </source>
</evidence>
<reference evidence="2" key="1">
    <citation type="journal article" date="2014" name="Int. J. Syst. Evol. Microbiol.">
        <title>Complete genome of a new Firmicutes species belonging to the dominant human colonic microbiota ('Ruminococcus bicirculans') reveals two chromosomes and a selective capacity to utilize plant glucans.</title>
        <authorList>
            <consortium name="NISC Comparative Sequencing Program"/>
            <person name="Wegmann U."/>
            <person name="Louis P."/>
            <person name="Goesmann A."/>
            <person name="Henrissat B."/>
            <person name="Duncan S.H."/>
            <person name="Flint H.J."/>
        </authorList>
    </citation>
    <scope>NUCLEOTIDE SEQUENCE</scope>
    <source>
        <strain evidence="2">KCTC 62575</strain>
    </source>
</reference>
<feature type="transmembrane region" description="Helical" evidence="1">
    <location>
        <begin position="186"/>
        <end position="203"/>
    </location>
</feature>
<keyword evidence="1" id="KW-0812">Transmembrane</keyword>
<name>A0A371YS45_9GAMM</name>
<gene>
    <name evidence="2" type="ORF">ACFODO_17965</name>
    <name evidence="3" type="ORF">C9E89_007420</name>
</gene>
<dbReference type="Proteomes" id="UP000240957">
    <property type="component" value="Unassembled WGS sequence"/>
</dbReference>
<dbReference type="AlphaFoldDB" id="A0A371YS45"/>
<dbReference type="Proteomes" id="UP001595455">
    <property type="component" value="Unassembled WGS sequence"/>
</dbReference>
<keyword evidence="1" id="KW-0472">Membrane</keyword>
<sequence length="207" mass="24351">MYNPPSPLKLLLGKFLLALTFISVINYMTYLTLSEYKILSKSEWTVIQLNTDDHPYAVQQLKKEDKLKIEKVLPDLQTFEMYCDSKLFELCNYILNNQISIKSFSMDLGRLPNYRFTLRLRKISYLDQNQQQQTFIYTYTPANSEAKIKHQFKISLASLTFSILCFLVLITLIYRDKDLINFLRNASILGLFINIFGLFIYSFQTLI</sequence>
<evidence type="ECO:0000313" key="4">
    <source>
        <dbReference type="Proteomes" id="UP000240957"/>
    </source>
</evidence>
<keyword evidence="5" id="KW-1185">Reference proteome</keyword>
<organism evidence="3 4">
    <name type="scientific">Acinetobacter sichuanensis</name>
    <dbReference type="NCBI Taxonomy" id="2136183"/>
    <lineage>
        <taxon>Bacteria</taxon>
        <taxon>Pseudomonadati</taxon>
        <taxon>Pseudomonadota</taxon>
        <taxon>Gammaproteobacteria</taxon>
        <taxon>Moraxellales</taxon>
        <taxon>Moraxellaceae</taxon>
        <taxon>Acinetobacter</taxon>
    </lineage>
</organism>
<feature type="transmembrane region" description="Helical" evidence="1">
    <location>
        <begin position="12"/>
        <end position="33"/>
    </location>
</feature>
<comment type="caution">
    <text evidence="3">The sequence shown here is derived from an EMBL/GenBank/DDBJ whole genome shotgun (WGS) entry which is preliminary data.</text>
</comment>
<dbReference type="EMBL" id="PYIX02000008">
    <property type="protein sequence ID" value="RFC84262.1"/>
    <property type="molecule type" value="Genomic_DNA"/>
</dbReference>
<dbReference type="RefSeq" id="WP_107007605.1">
    <property type="nucleotide sequence ID" value="NZ_JBHRSF010000102.1"/>
</dbReference>
<feature type="transmembrane region" description="Helical" evidence="1">
    <location>
        <begin position="154"/>
        <end position="174"/>
    </location>
</feature>
<reference evidence="2" key="4">
    <citation type="submission" date="2024-09" db="EMBL/GenBank/DDBJ databases">
        <authorList>
            <person name="Sun Q."/>
            <person name="Mori K."/>
        </authorList>
    </citation>
    <scope>NUCLEOTIDE SEQUENCE</scope>
    <source>
        <strain evidence="2">KCTC 62575</strain>
    </source>
</reference>
<protein>
    <submittedName>
        <fullName evidence="3">Uncharacterized protein</fullName>
    </submittedName>
</protein>
<evidence type="ECO:0000256" key="1">
    <source>
        <dbReference type="SAM" id="Phobius"/>
    </source>
</evidence>
<reference evidence="3 4" key="2">
    <citation type="submission" date="2018-08" db="EMBL/GenBank/DDBJ databases">
        <title>The draft genome of Acinetobacter sichuanensis strain WCHAc060041.</title>
        <authorList>
            <person name="Qin J."/>
            <person name="Feng Y."/>
            <person name="Zong Z."/>
        </authorList>
    </citation>
    <scope>NUCLEOTIDE SEQUENCE [LARGE SCALE GENOMIC DNA]</scope>
    <source>
        <strain evidence="3 4">WCHAc060041</strain>
    </source>
</reference>
<accession>A0A371YS45</accession>